<sequence>MKQDPFISLVKAMEEAGEKNNPPPIQLGTVLNANSLKIKVGDLLLEKYNLKVNVDLLQHDKEITINNTSITKEKCTLETILRTGDTVAVLPTADLQTYIVLAKVV</sequence>
<organism evidence="1 2">
    <name type="scientific">Clostridium haemolyticum NCTC 9693</name>
    <dbReference type="NCBI Taxonomy" id="1443114"/>
    <lineage>
        <taxon>Bacteria</taxon>
        <taxon>Bacillati</taxon>
        <taxon>Bacillota</taxon>
        <taxon>Clostridia</taxon>
        <taxon>Eubacteriales</taxon>
        <taxon>Clostridiaceae</taxon>
        <taxon>Clostridium</taxon>
    </lineage>
</organism>
<reference evidence="1 2" key="1">
    <citation type="submission" date="2014-02" db="EMBL/GenBank/DDBJ databases">
        <title>Plasmidome dynamics in the species complex Clostridium novyi sensu lato converts strains of independent lineages into distinctly different pathogens.</title>
        <authorList>
            <person name="Skarin H."/>
            <person name="Segerman B."/>
        </authorList>
    </citation>
    <scope>NUCLEOTIDE SEQUENCE [LARGE SCALE GENOMIC DNA]</scope>
    <source>
        <strain evidence="1 2">NCTC 9693</strain>
    </source>
</reference>
<dbReference type="InterPro" id="IPR022555">
    <property type="entry name" value="DUF2577"/>
</dbReference>
<evidence type="ECO:0000313" key="1">
    <source>
        <dbReference type="EMBL" id="KEI18199.1"/>
    </source>
</evidence>
<comment type="caution">
    <text evidence="1">The sequence shown here is derived from an EMBL/GenBank/DDBJ whole genome shotgun (WGS) entry which is preliminary data.</text>
</comment>
<protein>
    <recommendedName>
        <fullName evidence="3">DUF2577 domain-containing protein</fullName>
    </recommendedName>
</protein>
<evidence type="ECO:0000313" key="2">
    <source>
        <dbReference type="Proteomes" id="UP000027937"/>
    </source>
</evidence>
<gene>
    <name evidence="1" type="ORF">Z960_03435</name>
</gene>
<keyword evidence="2" id="KW-1185">Reference proteome</keyword>
<proteinExistence type="predicted"/>
<name>A0ABR4TGS0_CLOHA</name>
<evidence type="ECO:0008006" key="3">
    <source>
        <dbReference type="Google" id="ProtNLM"/>
    </source>
</evidence>
<dbReference type="Pfam" id="PF10844">
    <property type="entry name" value="DUF2577"/>
    <property type="match status" value="1"/>
</dbReference>
<dbReference type="RefSeq" id="WP_039227979.1">
    <property type="nucleotide sequence ID" value="NZ_JENX01000026.1"/>
</dbReference>
<dbReference type="EMBL" id="JENX01000026">
    <property type="protein sequence ID" value="KEI18199.1"/>
    <property type="molecule type" value="Genomic_DNA"/>
</dbReference>
<dbReference type="Proteomes" id="UP000027937">
    <property type="component" value="Unassembled WGS sequence"/>
</dbReference>
<accession>A0ABR4TGS0</accession>